<dbReference type="Proteomes" id="UP000557307">
    <property type="component" value="Unassembled WGS sequence"/>
</dbReference>
<dbReference type="EMBL" id="JACHGF010000001">
    <property type="protein sequence ID" value="MBB5282799.1"/>
    <property type="molecule type" value="Genomic_DNA"/>
</dbReference>
<dbReference type="Gene3D" id="3.30.460.40">
    <property type="match status" value="1"/>
</dbReference>
<comment type="caution">
    <text evidence="1">The sequence shown here is derived from an EMBL/GenBank/DDBJ whole genome shotgun (WGS) entry which is preliminary data.</text>
</comment>
<dbReference type="InterPro" id="IPR039498">
    <property type="entry name" value="NTP_transf_5"/>
</dbReference>
<dbReference type="AlphaFoldDB" id="A0A840TSZ3"/>
<gene>
    <name evidence="1" type="ORF">HNQ92_000920</name>
</gene>
<sequence>MSKPVLSPELSRLVQVCLQPPGAAGAATPVDSERLLALASWHGVRPLLFSSLRAESTPASVYTHLQTECQEIAVANLLQTRELLRLVQRLASHQVPSYAYKGSLWASWLYGNQSLREQGDIDLLVPRPYLDQALALLTQDGYLPDAYRQYLLERKPGVKAAFLRTDYHIPLVWQRAAAPESVLEVHWRVAYPRLCFEFPEQEWEAMAEDYPLQKGTVTSFRKEYQLLLIITHHGGKEQWLRLKYLADLAAYLRRYGAQTDWAWVGTWARRKGMYSLLQGSLALLKSLGMEWNAAWPETEAKPLSAAQLQSWESMAALPENSTWPYLRHALQTRDGAHRLKVLLAHARYASEWYLLYHKALWYRQGTS</sequence>
<protein>
    <recommendedName>
        <fullName evidence="3">Nucleotidyltransferase family protein</fullName>
    </recommendedName>
</protein>
<organism evidence="1 2">
    <name type="scientific">Rhabdobacter roseus</name>
    <dbReference type="NCBI Taxonomy" id="1655419"/>
    <lineage>
        <taxon>Bacteria</taxon>
        <taxon>Pseudomonadati</taxon>
        <taxon>Bacteroidota</taxon>
        <taxon>Cytophagia</taxon>
        <taxon>Cytophagales</taxon>
        <taxon>Cytophagaceae</taxon>
        <taxon>Rhabdobacter</taxon>
    </lineage>
</organism>
<keyword evidence="2" id="KW-1185">Reference proteome</keyword>
<evidence type="ECO:0000313" key="1">
    <source>
        <dbReference type="EMBL" id="MBB5282799.1"/>
    </source>
</evidence>
<name>A0A840TSZ3_9BACT</name>
<proteinExistence type="predicted"/>
<evidence type="ECO:0000313" key="2">
    <source>
        <dbReference type="Proteomes" id="UP000557307"/>
    </source>
</evidence>
<reference evidence="1 2" key="1">
    <citation type="submission" date="2020-08" db="EMBL/GenBank/DDBJ databases">
        <title>Genomic Encyclopedia of Type Strains, Phase IV (KMG-IV): sequencing the most valuable type-strain genomes for metagenomic binning, comparative biology and taxonomic classification.</title>
        <authorList>
            <person name="Goeker M."/>
        </authorList>
    </citation>
    <scope>NUCLEOTIDE SEQUENCE [LARGE SCALE GENOMIC DNA]</scope>
    <source>
        <strain evidence="1 2">DSM 105074</strain>
    </source>
</reference>
<dbReference type="RefSeq" id="WP_184171524.1">
    <property type="nucleotide sequence ID" value="NZ_JACHGF010000001.1"/>
</dbReference>
<dbReference type="Pfam" id="PF14907">
    <property type="entry name" value="NTP_transf_5"/>
    <property type="match status" value="1"/>
</dbReference>
<accession>A0A840TSZ3</accession>
<evidence type="ECO:0008006" key="3">
    <source>
        <dbReference type="Google" id="ProtNLM"/>
    </source>
</evidence>